<keyword evidence="2" id="KW-1185">Reference proteome</keyword>
<comment type="caution">
    <text evidence="1">The sequence shown here is derived from an EMBL/GenBank/DDBJ whole genome shotgun (WGS) entry which is preliminary data.</text>
</comment>
<dbReference type="PANTHER" id="PTHR34222:SF94">
    <property type="entry name" value="CCHC-TYPE DOMAIN-CONTAINING PROTEIN"/>
    <property type="match status" value="1"/>
</dbReference>
<proteinExistence type="predicted"/>
<evidence type="ECO:0000313" key="2">
    <source>
        <dbReference type="Proteomes" id="UP001454036"/>
    </source>
</evidence>
<reference evidence="1 2" key="1">
    <citation type="submission" date="2024-01" db="EMBL/GenBank/DDBJ databases">
        <title>The complete chloroplast genome sequence of Lithospermum erythrorhizon: insights into the phylogenetic relationship among Boraginaceae species and the maternal lineages of purple gromwells.</title>
        <authorList>
            <person name="Okada T."/>
            <person name="Watanabe K."/>
        </authorList>
    </citation>
    <scope>NUCLEOTIDE SEQUENCE [LARGE SCALE GENOMIC DNA]</scope>
</reference>
<dbReference type="PANTHER" id="PTHR34222">
    <property type="entry name" value="GAG_PRE-INTEGRS DOMAIN-CONTAINING PROTEIN"/>
    <property type="match status" value="1"/>
</dbReference>
<dbReference type="Proteomes" id="UP001454036">
    <property type="component" value="Unassembled WGS sequence"/>
</dbReference>
<dbReference type="AlphaFoldDB" id="A0AAV3P191"/>
<evidence type="ECO:0000313" key="1">
    <source>
        <dbReference type="EMBL" id="GAA0144887.1"/>
    </source>
</evidence>
<accession>A0AAV3P191</accession>
<organism evidence="1 2">
    <name type="scientific">Lithospermum erythrorhizon</name>
    <name type="common">Purple gromwell</name>
    <name type="synonym">Lithospermum officinale var. erythrorhizon</name>
    <dbReference type="NCBI Taxonomy" id="34254"/>
    <lineage>
        <taxon>Eukaryota</taxon>
        <taxon>Viridiplantae</taxon>
        <taxon>Streptophyta</taxon>
        <taxon>Embryophyta</taxon>
        <taxon>Tracheophyta</taxon>
        <taxon>Spermatophyta</taxon>
        <taxon>Magnoliopsida</taxon>
        <taxon>eudicotyledons</taxon>
        <taxon>Gunneridae</taxon>
        <taxon>Pentapetalae</taxon>
        <taxon>asterids</taxon>
        <taxon>lamiids</taxon>
        <taxon>Boraginales</taxon>
        <taxon>Boraginaceae</taxon>
        <taxon>Boraginoideae</taxon>
        <taxon>Lithospermeae</taxon>
        <taxon>Lithospermum</taxon>
    </lineage>
</organism>
<name>A0AAV3P191_LITER</name>
<gene>
    <name evidence="1" type="ORF">LIER_36032</name>
</gene>
<sequence>MSVDDYFGKLQPHWDELANYNSPPTCNCGLCTCNLGELFQQRMDDDRLHDFLYGINVEIFCHVHSSLLAQDLSPTLDRAYNKVLEAECLWLQTQASVDRDGIMSHVVQAPNRGTIKFDSHPRSTCSYCHKLGHDVTLCYAKN</sequence>
<protein>
    <submittedName>
        <fullName evidence="1">Uncharacterized protein</fullName>
    </submittedName>
</protein>
<dbReference type="EMBL" id="BAABME010016195">
    <property type="protein sequence ID" value="GAA0144887.1"/>
    <property type="molecule type" value="Genomic_DNA"/>
</dbReference>